<organism evidence="1">
    <name type="scientific">Serratia marcescens</name>
    <dbReference type="NCBI Taxonomy" id="615"/>
    <lineage>
        <taxon>Bacteria</taxon>
        <taxon>Pseudomonadati</taxon>
        <taxon>Pseudomonadota</taxon>
        <taxon>Gammaproteobacteria</taxon>
        <taxon>Enterobacterales</taxon>
        <taxon>Yersiniaceae</taxon>
        <taxon>Serratia</taxon>
    </lineage>
</organism>
<comment type="caution">
    <text evidence="1">The sequence shown here is derived from an EMBL/GenBank/DDBJ whole genome shotgun (WGS) entry which is preliminary data.</text>
</comment>
<evidence type="ECO:0000313" key="1">
    <source>
        <dbReference type="EMBL" id="TFU39539.1"/>
    </source>
</evidence>
<accession>A0A9X8VBS1</accession>
<name>A0A9X8VBS1_SERMA</name>
<gene>
    <name evidence="1" type="ORF">E0L31_30515</name>
</gene>
<proteinExistence type="predicted"/>
<dbReference type="EMBL" id="SPSG01004307">
    <property type="protein sequence ID" value="TFU39539.1"/>
    <property type="molecule type" value="Genomic_DNA"/>
</dbReference>
<reference evidence="1" key="1">
    <citation type="submission" date="2019-03" db="EMBL/GenBank/DDBJ databases">
        <title>Serratia marcescens strain N2 draft genome.</title>
        <authorList>
            <person name="Yassin A."/>
            <person name="El-Kenawy N."/>
            <person name="Youssef N.H."/>
        </authorList>
    </citation>
    <scope>NUCLEOTIDE SEQUENCE [LARGE SCALE GENOMIC DNA]</scope>
    <source>
        <strain evidence="1">N2</strain>
    </source>
</reference>
<protein>
    <submittedName>
        <fullName evidence="1">Uncharacterized protein</fullName>
    </submittedName>
</protein>
<dbReference type="AlphaFoldDB" id="A0A9X8VBS1"/>
<dbReference type="RefSeq" id="WP_212563355.1">
    <property type="nucleotide sequence ID" value="NZ_SPSG02000060.1"/>
</dbReference>
<sequence>MKIQAVGILWFRDAAQYHEYKQIFTDADVLAPSYTDWKRDAERLVKRVERNGQRVIKVDAETTEFISWCTSEGIGLNAEGRMQFASFKAYQNLLN</sequence>